<protein>
    <submittedName>
        <fullName evidence="1">Uncharacterized protein</fullName>
    </submittedName>
</protein>
<evidence type="ECO:0000313" key="2">
    <source>
        <dbReference type="Proteomes" id="UP000054869"/>
    </source>
</evidence>
<keyword evidence="2" id="KW-1185">Reference proteome</keyword>
<reference evidence="1 2" key="1">
    <citation type="submission" date="2015-11" db="EMBL/GenBank/DDBJ databases">
        <title>Genomic analysis of 38 Legionella species identifies large and diverse effector repertoires.</title>
        <authorList>
            <person name="Burstein D."/>
            <person name="Amaro F."/>
            <person name="Zusman T."/>
            <person name="Lifshitz Z."/>
            <person name="Cohen O."/>
            <person name="Gilbert J.A."/>
            <person name="Pupko T."/>
            <person name="Shuman H.A."/>
            <person name="Segal G."/>
        </authorList>
    </citation>
    <scope>NUCLEOTIDE SEQUENCE [LARGE SCALE GENOMIC DNA]</scope>
    <source>
        <strain evidence="1 2">ATCC 49751</strain>
    </source>
</reference>
<name>A0A0W0VZG5_9GAMM</name>
<dbReference type="Proteomes" id="UP000054869">
    <property type="component" value="Unassembled WGS sequence"/>
</dbReference>
<accession>A0A0W0VZG5</accession>
<gene>
    <name evidence="1" type="ORF">Llan_0185</name>
</gene>
<dbReference type="AlphaFoldDB" id="A0A0W0VZG5"/>
<dbReference type="RefSeq" id="WP_028374335.1">
    <property type="nucleotide sequence ID" value="NZ_CAAAJD010000007.1"/>
</dbReference>
<proteinExistence type="predicted"/>
<dbReference type="PATRIC" id="fig|45067.4.peg.194"/>
<organism evidence="1 2">
    <name type="scientific">Legionella lansingensis</name>
    <dbReference type="NCBI Taxonomy" id="45067"/>
    <lineage>
        <taxon>Bacteria</taxon>
        <taxon>Pseudomonadati</taxon>
        <taxon>Pseudomonadota</taxon>
        <taxon>Gammaproteobacteria</taxon>
        <taxon>Legionellales</taxon>
        <taxon>Legionellaceae</taxon>
        <taxon>Legionella</taxon>
    </lineage>
</organism>
<comment type="caution">
    <text evidence="1">The sequence shown here is derived from an EMBL/GenBank/DDBJ whole genome shotgun (WGS) entry which is preliminary data.</text>
</comment>
<evidence type="ECO:0000313" key="1">
    <source>
        <dbReference type="EMBL" id="KTD25439.1"/>
    </source>
</evidence>
<sequence length="74" mass="8963">MTPTEQEDFKTAILRRGDQIDDYSWEFINGQTQIRITRNSNRKTQTYEYRESNSTAQNPWNFEFEKDLKNGFFD</sequence>
<dbReference type="EMBL" id="LNYI01000004">
    <property type="protein sequence ID" value="KTD25439.1"/>
    <property type="molecule type" value="Genomic_DNA"/>
</dbReference>